<dbReference type="Pfam" id="PF00096">
    <property type="entry name" value="zf-C2H2"/>
    <property type="match status" value="1"/>
</dbReference>
<feature type="region of interest" description="Disordered" evidence="8">
    <location>
        <begin position="511"/>
        <end position="535"/>
    </location>
</feature>
<evidence type="ECO:0000256" key="5">
    <source>
        <dbReference type="ARBA" id="ARBA00022833"/>
    </source>
</evidence>
<evidence type="ECO:0000259" key="9">
    <source>
        <dbReference type="PROSITE" id="PS50157"/>
    </source>
</evidence>
<dbReference type="SUPFAM" id="SSF57667">
    <property type="entry name" value="beta-beta-alpha zinc fingers"/>
    <property type="match status" value="1"/>
</dbReference>
<dbReference type="SMART" id="SM00355">
    <property type="entry name" value="ZnF_C2H2"/>
    <property type="match status" value="2"/>
</dbReference>
<evidence type="ECO:0000313" key="11">
    <source>
        <dbReference type="Proteomes" id="UP000054272"/>
    </source>
</evidence>
<accession>A0ABR5BZR1</accession>
<sequence>MSTAADAALPQFRLYYSFPLYHPAPSIEGSASACSTMINSSFQSQLPGSRRSSSSQLIIPASSWNPTETRQNWGDYETSTQEGTYAPASTLVYQHHNQTATSITYSFQPPRTNSYARSPPTNIYNVSQTPSFTQRPHTPTPKSSSLPFLPHYHLHPPTLPPLEHNVPLPLDHSLETVDPRPYLQFLASKTSPPEMPLSPHPEPVTSIRIHQRPIPPRTVDDSEIVKTDSTQPGAFACLSTDSDFSAGMLDLGIKSLAVSPLTTCFAQGQNPWHSNLTVQNATAQDRSHGRRSAGRVSVKSSEMILNDHFHSPITVAHPPLSLCLSPTTTIKFQFAGHQQGEFEFQSQAHLPPGIQLQVQGPTSPISSCPITQAASPTRSSRPLLRTRSHSYPNDLGSFPLTSTQPMIHTPFRTNMASEKLERINEHGFTTSGFNNSFHSSSTTVRPTSGTPHLSATALSELGLNGQLNEPELQLRCHSDQSGHRPLMTMEPMSLVPVADNLTPRTCRTLSGLKRRRSFNGQSSKASKGGEKKRMRRTLSGLKHFKRFTCSECGEGFTRKNDMDRHMQCKHSNELPFVCPVCSKAFGRKDKLDLHIERNEDCKRSAPPKEQRLVRHRPSKSNMITAQTCRIV</sequence>
<keyword evidence="6" id="KW-0539">Nucleus</keyword>
<dbReference type="EMBL" id="KN848615">
    <property type="protein sequence ID" value="KIR81121.1"/>
    <property type="molecule type" value="Genomic_DNA"/>
</dbReference>
<organism evidence="10 11">
    <name type="scientific">Cryptococcus gattii EJB2</name>
    <dbReference type="NCBI Taxonomy" id="1296103"/>
    <lineage>
        <taxon>Eukaryota</taxon>
        <taxon>Fungi</taxon>
        <taxon>Dikarya</taxon>
        <taxon>Basidiomycota</taxon>
        <taxon>Agaricomycotina</taxon>
        <taxon>Tremellomycetes</taxon>
        <taxon>Tremellales</taxon>
        <taxon>Cryptococcaceae</taxon>
        <taxon>Cryptococcus</taxon>
        <taxon>Cryptococcus gattii species complex</taxon>
    </lineage>
</organism>
<proteinExistence type="predicted"/>
<keyword evidence="5" id="KW-0862">Zinc</keyword>
<gene>
    <name evidence="10" type="ORF">I306_01835</name>
</gene>
<keyword evidence="11" id="KW-1185">Reference proteome</keyword>
<keyword evidence="4 7" id="KW-0863">Zinc-finger</keyword>
<reference evidence="10 11" key="1">
    <citation type="submission" date="2015-01" db="EMBL/GenBank/DDBJ databases">
        <title>The Genome Sequence of Cryptococcus gattii EJB2.</title>
        <authorList>
            <consortium name="The Broad Institute Genomics Platform"/>
            <person name="Cuomo C."/>
            <person name="Litvintseva A."/>
            <person name="Chen Y."/>
            <person name="Heitman J."/>
            <person name="Sun S."/>
            <person name="Springer D."/>
            <person name="Dromer F."/>
            <person name="Young S."/>
            <person name="Zeng Q."/>
            <person name="Gargeya S."/>
            <person name="Abouelleil A."/>
            <person name="Alvarado L."/>
            <person name="Chapman S.B."/>
            <person name="Gainer-Dewar J."/>
            <person name="Goldberg J."/>
            <person name="Griggs A."/>
            <person name="Gujja S."/>
            <person name="Hansen M."/>
            <person name="Howarth C."/>
            <person name="Imamovic A."/>
            <person name="Larimer J."/>
            <person name="Murphy C."/>
            <person name="Naylor J."/>
            <person name="Pearson M."/>
            <person name="Priest M."/>
            <person name="Roberts A."/>
            <person name="Saif S."/>
            <person name="Shea T."/>
            <person name="Sykes S."/>
            <person name="Wortman J."/>
            <person name="Nusbaum C."/>
            <person name="Birren B."/>
        </authorList>
    </citation>
    <scope>NUCLEOTIDE SEQUENCE [LARGE SCALE GENOMIC DNA]</scope>
    <source>
        <strain evidence="10 11">EJB2</strain>
    </source>
</reference>
<evidence type="ECO:0000256" key="2">
    <source>
        <dbReference type="ARBA" id="ARBA00022723"/>
    </source>
</evidence>
<evidence type="ECO:0000256" key="8">
    <source>
        <dbReference type="SAM" id="MobiDB-lite"/>
    </source>
</evidence>
<feature type="region of interest" description="Disordered" evidence="8">
    <location>
        <begin position="354"/>
        <end position="406"/>
    </location>
</feature>
<feature type="domain" description="C2H2-type" evidence="9">
    <location>
        <begin position="547"/>
        <end position="575"/>
    </location>
</feature>
<evidence type="ECO:0000256" key="3">
    <source>
        <dbReference type="ARBA" id="ARBA00022737"/>
    </source>
</evidence>
<dbReference type="PANTHER" id="PTHR16515">
    <property type="entry name" value="PR DOMAIN ZINC FINGER PROTEIN"/>
    <property type="match status" value="1"/>
</dbReference>
<dbReference type="PROSITE" id="PS00028">
    <property type="entry name" value="ZINC_FINGER_C2H2_1"/>
    <property type="match status" value="1"/>
</dbReference>
<dbReference type="Proteomes" id="UP000054272">
    <property type="component" value="Unassembled WGS sequence"/>
</dbReference>
<keyword evidence="2" id="KW-0479">Metal-binding</keyword>
<keyword evidence="3" id="KW-0677">Repeat</keyword>
<feature type="compositionally biased region" description="Polar residues" evidence="8">
    <location>
        <begin position="356"/>
        <end position="374"/>
    </location>
</feature>
<feature type="compositionally biased region" description="Low complexity" evidence="8">
    <location>
        <begin position="375"/>
        <end position="385"/>
    </location>
</feature>
<dbReference type="Gene3D" id="3.30.160.60">
    <property type="entry name" value="Classic Zinc Finger"/>
    <property type="match status" value="2"/>
</dbReference>
<evidence type="ECO:0000313" key="10">
    <source>
        <dbReference type="EMBL" id="KIR81121.1"/>
    </source>
</evidence>
<evidence type="ECO:0000256" key="6">
    <source>
        <dbReference type="ARBA" id="ARBA00023242"/>
    </source>
</evidence>
<feature type="domain" description="C2H2-type" evidence="9">
    <location>
        <begin position="576"/>
        <end position="603"/>
    </location>
</feature>
<evidence type="ECO:0000256" key="4">
    <source>
        <dbReference type="ARBA" id="ARBA00022771"/>
    </source>
</evidence>
<name>A0ABR5BZR1_9TREE</name>
<evidence type="ECO:0000256" key="7">
    <source>
        <dbReference type="PROSITE-ProRule" id="PRU00042"/>
    </source>
</evidence>
<dbReference type="PROSITE" id="PS50157">
    <property type="entry name" value="ZINC_FINGER_C2H2_2"/>
    <property type="match status" value="2"/>
</dbReference>
<dbReference type="InterPro" id="IPR050331">
    <property type="entry name" value="Zinc_finger"/>
</dbReference>
<dbReference type="PANTHER" id="PTHR16515:SF49">
    <property type="entry name" value="GASTRULA ZINC FINGER PROTEIN XLCGF49.1-LIKE-RELATED"/>
    <property type="match status" value="1"/>
</dbReference>
<evidence type="ECO:0000256" key="1">
    <source>
        <dbReference type="ARBA" id="ARBA00004123"/>
    </source>
</evidence>
<dbReference type="InterPro" id="IPR036236">
    <property type="entry name" value="Znf_C2H2_sf"/>
</dbReference>
<dbReference type="InterPro" id="IPR013087">
    <property type="entry name" value="Znf_C2H2_type"/>
</dbReference>
<comment type="subcellular location">
    <subcellularLocation>
        <location evidence="1">Nucleus</location>
    </subcellularLocation>
</comment>
<protein>
    <recommendedName>
        <fullName evidence="9">C2H2-type domain-containing protein</fullName>
    </recommendedName>
</protein>
<feature type="region of interest" description="Disordered" evidence="8">
    <location>
        <begin position="431"/>
        <end position="450"/>
    </location>
</feature>